<dbReference type="Proteomes" id="UP001163105">
    <property type="component" value="Unassembled WGS sequence"/>
</dbReference>
<feature type="coiled-coil region" evidence="1">
    <location>
        <begin position="90"/>
        <end position="142"/>
    </location>
</feature>
<proteinExistence type="predicted"/>
<feature type="region of interest" description="Disordered" evidence="2">
    <location>
        <begin position="1"/>
        <end position="64"/>
    </location>
</feature>
<feature type="region of interest" description="Disordered" evidence="2">
    <location>
        <begin position="244"/>
        <end position="389"/>
    </location>
</feature>
<sequence length="389" mass="43238">MEHPREASRAVARALTARSTTDTTPSSPVIKKEDTAVDLTRSSSTKKSKKKKKSHKGGPDNDMPLFAQVKTLEESENRLRYEKKKLGKVLDKTETALKEERVKNNRLQNTNNALQKTRDELFSELQVVKKKLETEAARAEKLDGEVKVHEFDSRKFRTALSAAFKLLTALGDQVTLKTLVKRTDYYLRRKIARLGGSAPASTTANDHITDELDDDDDMGMISDVDDDLFEEPDGVAVASQIQAANEHHNRSEVDLKHESDSDDEKPWAMTRSPASGSVKHPVSTVSDSDSEDKPMMKLRASTVAAREQPQTSPSSGGMKRACSTPPASKRLLDESIWDEDSSSALSPAKRLKREAGIDLQPRHTPTDKAGRARLGPVQSWRERLFGLHD</sequence>
<dbReference type="AlphaFoldDB" id="A0AB34FLD7"/>
<accession>A0AB34FLD7</accession>
<feature type="compositionally biased region" description="Basic residues" evidence="2">
    <location>
        <begin position="44"/>
        <end position="56"/>
    </location>
</feature>
<keyword evidence="4" id="KW-1185">Reference proteome</keyword>
<protein>
    <submittedName>
        <fullName evidence="3">Ezrin/radixin/moesin family domain-containing protein</fullName>
    </submittedName>
</protein>
<comment type="caution">
    <text evidence="3">The sequence shown here is derived from an EMBL/GenBank/DDBJ whole genome shotgun (WGS) entry which is preliminary data.</text>
</comment>
<organism evidence="3 4">
    <name type="scientific">Purpureocillium lavendulum</name>
    <dbReference type="NCBI Taxonomy" id="1247861"/>
    <lineage>
        <taxon>Eukaryota</taxon>
        <taxon>Fungi</taxon>
        <taxon>Dikarya</taxon>
        <taxon>Ascomycota</taxon>
        <taxon>Pezizomycotina</taxon>
        <taxon>Sordariomycetes</taxon>
        <taxon>Hypocreomycetidae</taxon>
        <taxon>Hypocreales</taxon>
        <taxon>Ophiocordycipitaceae</taxon>
        <taxon>Purpureocillium</taxon>
    </lineage>
</organism>
<feature type="compositionally biased region" description="Basic and acidic residues" evidence="2">
    <location>
        <begin position="380"/>
        <end position="389"/>
    </location>
</feature>
<keyword evidence="1" id="KW-0175">Coiled coil</keyword>
<dbReference type="EMBL" id="JAQHRD010000006">
    <property type="protein sequence ID" value="KAJ6439713.1"/>
    <property type="molecule type" value="Genomic_DNA"/>
</dbReference>
<evidence type="ECO:0000313" key="3">
    <source>
        <dbReference type="EMBL" id="KAJ6439713.1"/>
    </source>
</evidence>
<feature type="region of interest" description="Disordered" evidence="2">
    <location>
        <begin position="197"/>
        <end position="216"/>
    </location>
</feature>
<gene>
    <name evidence="3" type="ORF">O9K51_07604</name>
</gene>
<feature type="compositionally biased region" description="Basic and acidic residues" evidence="2">
    <location>
        <begin position="245"/>
        <end position="259"/>
    </location>
</feature>
<feature type="compositionally biased region" description="Polar residues" evidence="2">
    <location>
        <begin position="17"/>
        <end position="27"/>
    </location>
</feature>
<feature type="compositionally biased region" description="Basic and acidic residues" evidence="2">
    <location>
        <begin position="353"/>
        <end position="370"/>
    </location>
</feature>
<reference evidence="3" key="1">
    <citation type="submission" date="2023-01" db="EMBL/GenBank/DDBJ databases">
        <title>The growth and conidiation of Purpureocillium lavendulum are regulated by nitrogen source and histone H3K14 acetylation.</title>
        <authorList>
            <person name="Tang P."/>
            <person name="Han J."/>
            <person name="Zhang C."/>
            <person name="Tang P."/>
            <person name="Qi F."/>
            <person name="Zhang K."/>
            <person name="Liang L."/>
        </authorList>
    </citation>
    <scope>NUCLEOTIDE SEQUENCE</scope>
    <source>
        <strain evidence="3">YMF1.00683</strain>
    </source>
</reference>
<evidence type="ECO:0000256" key="1">
    <source>
        <dbReference type="SAM" id="Coils"/>
    </source>
</evidence>
<evidence type="ECO:0000313" key="4">
    <source>
        <dbReference type="Proteomes" id="UP001163105"/>
    </source>
</evidence>
<evidence type="ECO:0000256" key="2">
    <source>
        <dbReference type="SAM" id="MobiDB-lite"/>
    </source>
</evidence>
<name>A0AB34FLD7_9HYPO</name>